<gene>
    <name evidence="1" type="ORF">MKW94_017843</name>
</gene>
<evidence type="ECO:0000313" key="2">
    <source>
        <dbReference type="Proteomes" id="UP001177140"/>
    </source>
</evidence>
<dbReference type="EMBL" id="JAJJMA010067206">
    <property type="protein sequence ID" value="MCL7027348.1"/>
    <property type="molecule type" value="Genomic_DNA"/>
</dbReference>
<accession>A0AA41V7K2</accession>
<evidence type="ECO:0000313" key="1">
    <source>
        <dbReference type="EMBL" id="MCL7027348.1"/>
    </source>
</evidence>
<keyword evidence="2" id="KW-1185">Reference proteome</keyword>
<feature type="non-terminal residue" evidence="1">
    <location>
        <position position="1"/>
    </location>
</feature>
<organism evidence="1 2">
    <name type="scientific">Papaver nudicaule</name>
    <name type="common">Iceland poppy</name>
    <dbReference type="NCBI Taxonomy" id="74823"/>
    <lineage>
        <taxon>Eukaryota</taxon>
        <taxon>Viridiplantae</taxon>
        <taxon>Streptophyta</taxon>
        <taxon>Embryophyta</taxon>
        <taxon>Tracheophyta</taxon>
        <taxon>Spermatophyta</taxon>
        <taxon>Magnoliopsida</taxon>
        <taxon>Ranunculales</taxon>
        <taxon>Papaveraceae</taxon>
        <taxon>Papaveroideae</taxon>
        <taxon>Papaver</taxon>
    </lineage>
</organism>
<protein>
    <submittedName>
        <fullName evidence="1">Uncharacterized protein</fullName>
    </submittedName>
</protein>
<dbReference type="Proteomes" id="UP001177140">
    <property type="component" value="Unassembled WGS sequence"/>
</dbReference>
<comment type="caution">
    <text evidence="1">The sequence shown here is derived from an EMBL/GenBank/DDBJ whole genome shotgun (WGS) entry which is preliminary data.</text>
</comment>
<proteinExistence type="predicted"/>
<name>A0AA41V7K2_PAPNU</name>
<dbReference type="AlphaFoldDB" id="A0AA41V7K2"/>
<feature type="non-terminal residue" evidence="1">
    <location>
        <position position="55"/>
    </location>
</feature>
<reference evidence="1" key="1">
    <citation type="submission" date="2022-03" db="EMBL/GenBank/DDBJ databases">
        <title>A functionally conserved STORR gene fusion in Papaver species that diverged 16.8 million years ago.</title>
        <authorList>
            <person name="Catania T."/>
        </authorList>
    </citation>
    <scope>NUCLEOTIDE SEQUENCE</scope>
    <source>
        <strain evidence="1">S-191538</strain>
    </source>
</reference>
<sequence length="55" mass="6526">LIWVKDDLRSLSSINWSLYKTTSKFLSRWFKALSCICLLMAHDIILGKDFRLFCK</sequence>